<feature type="domain" description="TRAF-type" evidence="6">
    <location>
        <begin position="52"/>
        <end position="98"/>
    </location>
</feature>
<dbReference type="PANTHER" id="PTHR16295:SF10">
    <property type="entry name" value="EXPRESSED PROTEIN"/>
    <property type="match status" value="1"/>
</dbReference>
<name>A0A131Y702_IXORI</name>
<evidence type="ECO:0000256" key="5">
    <source>
        <dbReference type="SAM" id="MobiDB-lite"/>
    </source>
</evidence>
<keyword evidence="7" id="KW-0675">Receptor</keyword>
<feature type="non-terminal residue" evidence="7">
    <location>
        <position position="1"/>
    </location>
</feature>
<evidence type="ECO:0000259" key="6">
    <source>
        <dbReference type="PROSITE" id="PS50145"/>
    </source>
</evidence>
<dbReference type="PANTHER" id="PTHR16295">
    <property type="entry name" value="TRAF-TYPE ZINC FINGER PROTEIN-RELATED"/>
    <property type="match status" value="1"/>
</dbReference>
<keyword evidence="3 4" id="KW-0862">Zinc</keyword>
<dbReference type="InterPro" id="IPR001293">
    <property type="entry name" value="Znf_TRAF"/>
</dbReference>
<feature type="zinc finger region" description="TRAF-type" evidence="4">
    <location>
        <begin position="52"/>
        <end position="98"/>
    </location>
</feature>
<reference evidence="7" key="1">
    <citation type="submission" date="2016-02" db="EMBL/GenBank/DDBJ databases">
        <title>RNAseq analyses of the midgut from blood- or serum-fed Ixodes ricinus ticks.</title>
        <authorList>
            <person name="Perner J."/>
            <person name="Provaznik J."/>
            <person name="Schrenkova J."/>
            <person name="Urbanova V."/>
            <person name="Ribeiro J.M."/>
            <person name="Kopacek P."/>
        </authorList>
    </citation>
    <scope>NUCLEOTIDE SEQUENCE</scope>
    <source>
        <tissue evidence="7">Gut</tissue>
    </source>
</reference>
<feature type="region of interest" description="Disordered" evidence="5">
    <location>
        <begin position="272"/>
        <end position="305"/>
    </location>
</feature>
<dbReference type="Pfam" id="PF02176">
    <property type="entry name" value="zf-TRAF"/>
    <property type="match status" value="1"/>
</dbReference>
<feature type="region of interest" description="Disordered" evidence="5">
    <location>
        <begin position="173"/>
        <end position="214"/>
    </location>
</feature>
<dbReference type="GO" id="GO:0008270">
    <property type="term" value="F:zinc ion binding"/>
    <property type="evidence" value="ECO:0007669"/>
    <property type="project" value="UniProtKB-KW"/>
</dbReference>
<keyword evidence="1 4" id="KW-0479">Metal-binding</keyword>
<organism evidence="7">
    <name type="scientific">Ixodes ricinus</name>
    <name type="common">Common tick</name>
    <name type="synonym">Acarus ricinus</name>
    <dbReference type="NCBI Taxonomy" id="34613"/>
    <lineage>
        <taxon>Eukaryota</taxon>
        <taxon>Metazoa</taxon>
        <taxon>Ecdysozoa</taxon>
        <taxon>Arthropoda</taxon>
        <taxon>Chelicerata</taxon>
        <taxon>Arachnida</taxon>
        <taxon>Acari</taxon>
        <taxon>Parasitiformes</taxon>
        <taxon>Ixodida</taxon>
        <taxon>Ixodoidea</taxon>
        <taxon>Ixodidae</taxon>
        <taxon>Ixodinae</taxon>
        <taxon>Ixodes</taxon>
    </lineage>
</organism>
<accession>A0A131Y702</accession>
<dbReference type="PROSITE" id="PS50145">
    <property type="entry name" value="ZF_TRAF"/>
    <property type="match status" value="1"/>
</dbReference>
<proteinExistence type="evidence at transcript level"/>
<dbReference type="InterPro" id="IPR013083">
    <property type="entry name" value="Znf_RING/FYVE/PHD"/>
</dbReference>
<dbReference type="AlphaFoldDB" id="A0A131Y702"/>
<dbReference type="Gene3D" id="3.30.40.10">
    <property type="entry name" value="Zinc/RING finger domain, C3HC4 (zinc finger)"/>
    <property type="match status" value="4"/>
</dbReference>
<feature type="compositionally biased region" description="Basic and acidic residues" evidence="5">
    <location>
        <begin position="286"/>
        <end position="305"/>
    </location>
</feature>
<keyword evidence="2 4" id="KW-0863">Zinc-finger</keyword>
<dbReference type="EMBL" id="GEFM01001616">
    <property type="protein sequence ID" value="JAP74180.1"/>
    <property type="molecule type" value="mRNA"/>
</dbReference>
<evidence type="ECO:0000313" key="7">
    <source>
        <dbReference type="EMBL" id="JAP74180.1"/>
    </source>
</evidence>
<dbReference type="InterPro" id="IPR051986">
    <property type="entry name" value="Innate_Immune_Apopt_Reg"/>
</dbReference>
<evidence type="ECO:0000256" key="1">
    <source>
        <dbReference type="ARBA" id="ARBA00022723"/>
    </source>
</evidence>
<dbReference type="GO" id="GO:0005739">
    <property type="term" value="C:mitochondrion"/>
    <property type="evidence" value="ECO:0007669"/>
    <property type="project" value="TreeGrafter"/>
</dbReference>
<protein>
    <submittedName>
        <fullName evidence="7">Putative tnf receptor-associated factor 4b</fullName>
    </submittedName>
</protein>
<evidence type="ECO:0000256" key="2">
    <source>
        <dbReference type="ARBA" id="ARBA00022771"/>
    </source>
</evidence>
<sequence>HDQECLEKPVVCDVCEGEMLRKEKFKHASECPMRVVCCKNCEGFYAYALKKTHKSQCPKMERECSDCGVNVLNENLQDHLDTECQKRVVLCGACNSRMCYDERGDHDQECLEKPVVCDVCEGEMPRKEKSKHASECPMRVVCCKNCEGFYAYALKKHHQNECQRLPEVSKRGPIEKKSVPSVSLNVSAPPSPMGPQAASMKDHGPSSTKGSSDEEKQSCQFCGRPVKNCNYEKHLQVCWERKKECSHCSLPFFREEWKTHEDMCEKNPVNIKREPAPSVSEPWKMSQREQSRNEQAKPVKRIQELEIRQHKADRYRIDLEDGAKVHKTVP</sequence>
<evidence type="ECO:0000256" key="3">
    <source>
        <dbReference type="ARBA" id="ARBA00022833"/>
    </source>
</evidence>
<evidence type="ECO:0000256" key="4">
    <source>
        <dbReference type="PROSITE-ProRule" id="PRU00207"/>
    </source>
</evidence>